<comment type="similarity">
    <text evidence="1">In the C-terminal section; belongs to the class-I pyridoxal-phosphate-dependent aminotransferase family.</text>
</comment>
<evidence type="ECO:0000256" key="1">
    <source>
        <dbReference type="ARBA" id="ARBA00005384"/>
    </source>
</evidence>
<sequence>MAEDWTTFRELLVADANRSAPGRRRSGLEHALREAVRTRTLHQGTRLPSSRDLAAQLGLSRGTVTAVYEQLTAEGYLHAKRGSGTRVALLGEAGAGPAPAASSDRPLWPYDLGPGLPSLGAFPRSAWLSAMRAALAGLGDHELGYPDPAGLRGLRTELAAYLGRVRSTHAGADDLVITHGTFAALALVLGGLETGDRVAVEDPSGPDLIEAIRSHGLEAVPVPVDDEGLRTDALAATGCRTVVVTASHQYPLGVTMSARRRRALVSWARRCEGTIIEDDYDSEYRYGRVALGALQGMAPERTVYLGTLSKTLAPAVRLGWMAAPPPLRDACVRRASLTSRGCSALEQSTFANLLAGGAYDRHLRRTRAHYRRRRDALVEALAEHLPEWEPIGTDAGLHVVVRLPSGPDTETARRLAAAGVRVAPLSAYRHREPGFPGLVLGFAGLSPDRLRAAIATAARTQRA</sequence>
<reference evidence="8" key="1">
    <citation type="submission" date="2016-10" db="EMBL/GenBank/DDBJ databases">
        <authorList>
            <person name="Varghese N."/>
            <person name="Submissions S."/>
        </authorList>
    </citation>
    <scope>NUCLEOTIDE SEQUENCE [LARGE SCALE GENOMIC DNA]</scope>
    <source>
        <strain evidence="8">CGMCC 4.3147</strain>
    </source>
</reference>
<keyword evidence="4" id="KW-0238">DNA-binding</keyword>
<dbReference type="CDD" id="cd07377">
    <property type="entry name" value="WHTH_GntR"/>
    <property type="match status" value="1"/>
</dbReference>
<evidence type="ECO:0000259" key="6">
    <source>
        <dbReference type="PROSITE" id="PS50949"/>
    </source>
</evidence>
<dbReference type="Pfam" id="PF00392">
    <property type="entry name" value="GntR"/>
    <property type="match status" value="1"/>
</dbReference>
<dbReference type="SUPFAM" id="SSF46785">
    <property type="entry name" value="Winged helix' DNA-binding domain"/>
    <property type="match status" value="1"/>
</dbReference>
<dbReference type="Gene3D" id="3.40.640.10">
    <property type="entry name" value="Type I PLP-dependent aspartate aminotransferase-like (Major domain)"/>
    <property type="match status" value="1"/>
</dbReference>
<evidence type="ECO:0000313" key="8">
    <source>
        <dbReference type="Proteomes" id="UP000198662"/>
    </source>
</evidence>
<dbReference type="Pfam" id="PF00155">
    <property type="entry name" value="Aminotran_1_2"/>
    <property type="match status" value="1"/>
</dbReference>
<dbReference type="SMART" id="SM00345">
    <property type="entry name" value="HTH_GNTR"/>
    <property type="match status" value="1"/>
</dbReference>
<dbReference type="SUPFAM" id="SSF53383">
    <property type="entry name" value="PLP-dependent transferases"/>
    <property type="match status" value="1"/>
</dbReference>
<feature type="domain" description="HTH gntR-type" evidence="6">
    <location>
        <begin position="22"/>
        <end position="90"/>
    </location>
</feature>
<dbReference type="InterPro" id="IPR015424">
    <property type="entry name" value="PyrdxlP-dep_Trfase"/>
</dbReference>
<dbReference type="InterPro" id="IPR004839">
    <property type="entry name" value="Aminotransferase_I/II_large"/>
</dbReference>
<keyword evidence="8" id="KW-1185">Reference proteome</keyword>
<gene>
    <name evidence="7" type="ORF">SAMN05216298_2185</name>
</gene>
<dbReference type="EMBL" id="FNGF01000002">
    <property type="protein sequence ID" value="SDK95104.1"/>
    <property type="molecule type" value="Genomic_DNA"/>
</dbReference>
<dbReference type="PANTHER" id="PTHR46577:SF1">
    <property type="entry name" value="HTH-TYPE TRANSCRIPTIONAL REGULATORY PROTEIN GABR"/>
    <property type="match status" value="1"/>
</dbReference>
<evidence type="ECO:0000256" key="5">
    <source>
        <dbReference type="ARBA" id="ARBA00023163"/>
    </source>
</evidence>
<dbReference type="GO" id="GO:0003677">
    <property type="term" value="F:DNA binding"/>
    <property type="evidence" value="ECO:0007669"/>
    <property type="project" value="UniProtKB-KW"/>
</dbReference>
<accession>A0A1G9G359</accession>
<dbReference type="CDD" id="cd00609">
    <property type="entry name" value="AAT_like"/>
    <property type="match status" value="1"/>
</dbReference>
<organism evidence="7 8">
    <name type="scientific">Glycomyces sambucus</name>
    <dbReference type="NCBI Taxonomy" id="380244"/>
    <lineage>
        <taxon>Bacteria</taxon>
        <taxon>Bacillati</taxon>
        <taxon>Actinomycetota</taxon>
        <taxon>Actinomycetes</taxon>
        <taxon>Glycomycetales</taxon>
        <taxon>Glycomycetaceae</taxon>
        <taxon>Glycomyces</taxon>
    </lineage>
</organism>
<dbReference type="Gene3D" id="1.10.10.10">
    <property type="entry name" value="Winged helix-like DNA-binding domain superfamily/Winged helix DNA-binding domain"/>
    <property type="match status" value="1"/>
</dbReference>
<dbReference type="PRINTS" id="PR00035">
    <property type="entry name" value="HTHGNTR"/>
</dbReference>
<keyword evidence="3" id="KW-0805">Transcription regulation</keyword>
<dbReference type="InterPro" id="IPR000524">
    <property type="entry name" value="Tscrpt_reg_HTH_GntR"/>
</dbReference>
<name>A0A1G9G359_9ACTN</name>
<protein>
    <submittedName>
        <fullName evidence="7">Transcriptional regulator, GntR family</fullName>
    </submittedName>
</protein>
<dbReference type="PANTHER" id="PTHR46577">
    <property type="entry name" value="HTH-TYPE TRANSCRIPTIONAL REGULATORY PROTEIN GABR"/>
    <property type="match status" value="1"/>
</dbReference>
<evidence type="ECO:0000256" key="2">
    <source>
        <dbReference type="ARBA" id="ARBA00022898"/>
    </source>
</evidence>
<dbReference type="RefSeq" id="WP_091047540.1">
    <property type="nucleotide sequence ID" value="NZ_FNGF01000002.1"/>
</dbReference>
<evidence type="ECO:0000313" key="7">
    <source>
        <dbReference type="EMBL" id="SDK95104.1"/>
    </source>
</evidence>
<dbReference type="InterPro" id="IPR036388">
    <property type="entry name" value="WH-like_DNA-bd_sf"/>
</dbReference>
<dbReference type="OrthoDB" id="5415143at2"/>
<dbReference type="Proteomes" id="UP000198662">
    <property type="component" value="Unassembled WGS sequence"/>
</dbReference>
<dbReference type="InterPro" id="IPR036390">
    <property type="entry name" value="WH_DNA-bd_sf"/>
</dbReference>
<dbReference type="InterPro" id="IPR051446">
    <property type="entry name" value="HTH_trans_reg/aminotransferase"/>
</dbReference>
<evidence type="ECO:0000256" key="3">
    <source>
        <dbReference type="ARBA" id="ARBA00023015"/>
    </source>
</evidence>
<dbReference type="InterPro" id="IPR015421">
    <property type="entry name" value="PyrdxlP-dep_Trfase_major"/>
</dbReference>
<proteinExistence type="inferred from homology"/>
<dbReference type="PROSITE" id="PS50949">
    <property type="entry name" value="HTH_GNTR"/>
    <property type="match status" value="1"/>
</dbReference>
<dbReference type="AlphaFoldDB" id="A0A1G9G359"/>
<evidence type="ECO:0000256" key="4">
    <source>
        <dbReference type="ARBA" id="ARBA00023125"/>
    </source>
</evidence>
<keyword evidence="5" id="KW-0804">Transcription</keyword>
<dbReference type="GO" id="GO:0003700">
    <property type="term" value="F:DNA-binding transcription factor activity"/>
    <property type="evidence" value="ECO:0007669"/>
    <property type="project" value="InterPro"/>
</dbReference>
<dbReference type="STRING" id="380244.SAMN05216298_2185"/>
<keyword evidence="2" id="KW-0663">Pyridoxal phosphate</keyword>
<dbReference type="GO" id="GO:0030170">
    <property type="term" value="F:pyridoxal phosphate binding"/>
    <property type="evidence" value="ECO:0007669"/>
    <property type="project" value="InterPro"/>
</dbReference>